<reference evidence="2 3" key="1">
    <citation type="submission" date="2019-03" db="EMBL/GenBank/DDBJ databases">
        <title>Genomics of glacier-inhabiting Cryobacterium strains.</title>
        <authorList>
            <person name="Liu Q."/>
            <person name="Xin Y.-H."/>
        </authorList>
    </citation>
    <scope>NUCLEOTIDE SEQUENCE [LARGE SCALE GENOMIC DNA]</scope>
    <source>
        <strain evidence="2 3">TMT2-48-2</strain>
    </source>
</reference>
<name>A0A4R8XS71_9MICO</name>
<dbReference type="EMBL" id="SOGN01000035">
    <property type="protein sequence ID" value="TFC81346.1"/>
    <property type="molecule type" value="Genomic_DNA"/>
</dbReference>
<proteinExistence type="predicted"/>
<organism evidence="2 3">
    <name type="scientific">Cryobacterium cheniae</name>
    <dbReference type="NCBI Taxonomy" id="1259262"/>
    <lineage>
        <taxon>Bacteria</taxon>
        <taxon>Bacillati</taxon>
        <taxon>Actinomycetota</taxon>
        <taxon>Actinomycetes</taxon>
        <taxon>Micrococcales</taxon>
        <taxon>Microbacteriaceae</taxon>
        <taxon>Cryobacterium</taxon>
    </lineage>
</organism>
<keyword evidence="1" id="KW-1133">Transmembrane helix</keyword>
<evidence type="ECO:0000256" key="1">
    <source>
        <dbReference type="SAM" id="Phobius"/>
    </source>
</evidence>
<dbReference type="OrthoDB" id="5793358at2"/>
<protein>
    <submittedName>
        <fullName evidence="2">NERD domain-containing protein</fullName>
    </submittedName>
</protein>
<keyword evidence="1" id="KW-0812">Transmembrane</keyword>
<evidence type="ECO:0000313" key="3">
    <source>
        <dbReference type="Proteomes" id="UP000298433"/>
    </source>
</evidence>
<feature type="transmembrane region" description="Helical" evidence="1">
    <location>
        <begin position="257"/>
        <end position="278"/>
    </location>
</feature>
<gene>
    <name evidence="2" type="ORF">E3T23_07700</name>
</gene>
<dbReference type="RefSeq" id="WP_134369775.1">
    <property type="nucleotide sequence ID" value="NZ_SOGN01000035.1"/>
</dbReference>
<evidence type="ECO:0000313" key="2">
    <source>
        <dbReference type="EMBL" id="TFC81346.1"/>
    </source>
</evidence>
<dbReference type="Proteomes" id="UP000298433">
    <property type="component" value="Unassembled WGS sequence"/>
</dbReference>
<comment type="caution">
    <text evidence="2">The sequence shown here is derived from an EMBL/GenBank/DDBJ whole genome shotgun (WGS) entry which is preliminary data.</text>
</comment>
<accession>A0A4R8XS71</accession>
<keyword evidence="3" id="KW-1185">Reference proteome</keyword>
<dbReference type="AlphaFoldDB" id="A0A4R8XS71"/>
<keyword evidence="1" id="KW-0472">Membrane</keyword>
<sequence length="280" mass="30417">MEAMETDAVETNDSTMHDRVGGQELIMHLVDIRVAQGTRSRIQRFFGRHIFRDTTKYAVFWHAMARKSVADSLMELGPRWAVFHDLPVRGADDAISHVVVGPGGVFAITSWTMFRKDVWVGGRAMRVGGAAVSVLPSVEALAELATNALSIGAGLQVSCYAVLALVDPGEVTVPISPIAVKLVHSENVLAWLRERPQILDEATVELITAAAGRPETWSDDTVENVEPGAVLDGFSSILLDIENRQEVRGKWKVARRVGSWILFLAAAGAAIPVMLALMPN</sequence>